<accession>A0AC61PLB1</accession>
<evidence type="ECO:0000313" key="2">
    <source>
        <dbReference type="Proteomes" id="UP000192328"/>
    </source>
</evidence>
<sequence length="315" mass="35856">MNATGTMLIDLVLLFFIYSLTGWCIEVCLKYIQYHRFINRGFLTGPICPIYGTGAVLITVAVHLLTPFEEAFGTTFVISFLLCGGVEYFTSWYLEKRFHARWWDYSQKPMNLHGRVWIGNLILFGLGGVAIVHFFNPVLFTILDRIALLTKEIAVGVLAAVCASDYAMTHFILKLVKTSVECSQADNTEEISLEIRRTLTDKSVFYRRFAEAYPDVIYRTDRIKARLAEIKAETEMLKKEAEQRAQDLTKKVGQIAEPTALVKASLIERQGNLIALLYDEKTANEEVKALKATIDADLERLENRPITKIENIIRK</sequence>
<keyword evidence="2" id="KW-1185">Reference proteome</keyword>
<dbReference type="EMBL" id="FWXZ01000002">
    <property type="protein sequence ID" value="SMC58129.1"/>
    <property type="molecule type" value="Genomic_DNA"/>
</dbReference>
<proteinExistence type="predicted"/>
<name>A0AC61PLB1_9FIRM</name>
<evidence type="ECO:0000313" key="1">
    <source>
        <dbReference type="EMBL" id="SMC58129.1"/>
    </source>
</evidence>
<protein>
    <submittedName>
        <fullName evidence="1">Uncharacterized membrane protein</fullName>
    </submittedName>
</protein>
<dbReference type="Proteomes" id="UP000192328">
    <property type="component" value="Unassembled WGS sequence"/>
</dbReference>
<gene>
    <name evidence="1" type="ORF">SAMN06297397_1527</name>
</gene>
<organism evidence="1 2">
    <name type="scientific">Aristaeella lactis</name>
    <dbReference type="NCBI Taxonomy" id="3046383"/>
    <lineage>
        <taxon>Bacteria</taxon>
        <taxon>Bacillati</taxon>
        <taxon>Bacillota</taxon>
        <taxon>Clostridia</taxon>
        <taxon>Eubacteriales</taxon>
        <taxon>Aristaeellaceae</taxon>
        <taxon>Aristaeella</taxon>
    </lineage>
</organism>
<comment type="caution">
    <text evidence="1">The sequence shown here is derived from an EMBL/GenBank/DDBJ whole genome shotgun (WGS) entry which is preliminary data.</text>
</comment>
<reference evidence="1" key="1">
    <citation type="submission" date="2017-04" db="EMBL/GenBank/DDBJ databases">
        <authorList>
            <person name="Varghese N."/>
            <person name="Submissions S."/>
        </authorList>
    </citation>
    <scope>NUCLEOTIDE SEQUENCE</scope>
    <source>
        <strain evidence="1">WTE2008</strain>
    </source>
</reference>